<evidence type="ECO:0000313" key="1">
    <source>
        <dbReference type="EMBL" id="GAA1909184.1"/>
    </source>
</evidence>
<dbReference type="Proteomes" id="UP001501612">
    <property type="component" value="Unassembled WGS sequence"/>
</dbReference>
<proteinExistence type="predicted"/>
<dbReference type="EMBL" id="BAAAMY010000002">
    <property type="protein sequence ID" value="GAA1909184.1"/>
    <property type="molecule type" value="Genomic_DNA"/>
</dbReference>
<evidence type="ECO:0008006" key="3">
    <source>
        <dbReference type="Google" id="ProtNLM"/>
    </source>
</evidence>
<organism evidence="1 2">
    <name type="scientific">Nocardioides lentus</name>
    <dbReference type="NCBI Taxonomy" id="338077"/>
    <lineage>
        <taxon>Bacteria</taxon>
        <taxon>Bacillati</taxon>
        <taxon>Actinomycetota</taxon>
        <taxon>Actinomycetes</taxon>
        <taxon>Propionibacteriales</taxon>
        <taxon>Nocardioidaceae</taxon>
        <taxon>Nocardioides</taxon>
    </lineage>
</organism>
<dbReference type="RefSeq" id="WP_344004056.1">
    <property type="nucleotide sequence ID" value="NZ_BAAAMY010000002.1"/>
</dbReference>
<comment type="caution">
    <text evidence="1">The sequence shown here is derived from an EMBL/GenBank/DDBJ whole genome shotgun (WGS) entry which is preliminary data.</text>
</comment>
<name>A0ABP5AHB3_9ACTN</name>
<sequence>MTGPHRMHAVIVAAAVNRDLVDYIGTLSHHEALHAATHLMRGTALVSNDGRVSDERFRSEARLTSVATRLLLERAVATDRTAGADLASDCRAACDLAVALQGMWKRINDAVAGAGDGQ</sequence>
<gene>
    <name evidence="1" type="ORF">GCM10009737_07940</name>
</gene>
<evidence type="ECO:0000313" key="2">
    <source>
        <dbReference type="Proteomes" id="UP001501612"/>
    </source>
</evidence>
<accession>A0ABP5AHB3</accession>
<protein>
    <recommendedName>
        <fullName evidence="3">Four helix bundle protein</fullName>
    </recommendedName>
</protein>
<reference evidence="2" key="1">
    <citation type="journal article" date="2019" name="Int. J. Syst. Evol. Microbiol.">
        <title>The Global Catalogue of Microorganisms (GCM) 10K type strain sequencing project: providing services to taxonomists for standard genome sequencing and annotation.</title>
        <authorList>
            <consortium name="The Broad Institute Genomics Platform"/>
            <consortium name="The Broad Institute Genome Sequencing Center for Infectious Disease"/>
            <person name="Wu L."/>
            <person name="Ma J."/>
        </authorList>
    </citation>
    <scope>NUCLEOTIDE SEQUENCE [LARGE SCALE GENOMIC DNA]</scope>
    <source>
        <strain evidence="2">JCM 14046</strain>
    </source>
</reference>
<keyword evidence="2" id="KW-1185">Reference proteome</keyword>